<dbReference type="RefSeq" id="WP_413271620.1">
    <property type="nucleotide sequence ID" value="NZ_JBHFNQ010000127.1"/>
</dbReference>
<dbReference type="Pfam" id="PF16684">
    <property type="entry name" value="ResT-TelK_cat"/>
    <property type="match status" value="1"/>
</dbReference>
<dbReference type="EMBL" id="JBHFNQ010000127">
    <property type="protein sequence ID" value="MFB2878550.1"/>
    <property type="molecule type" value="Genomic_DNA"/>
</dbReference>
<dbReference type="InterPro" id="IPR038280">
    <property type="entry name" value="ResT/TelK_cat_sf"/>
</dbReference>
<protein>
    <submittedName>
        <fullName evidence="3">Protelomerase family protein</fullName>
    </submittedName>
</protein>
<feature type="domain" description="Telomere resolvase ResT/TelK catalytic" evidence="2">
    <location>
        <begin position="148"/>
        <end position="321"/>
    </location>
</feature>
<keyword evidence="4" id="KW-1185">Reference proteome</keyword>
<organism evidence="3 4">
    <name type="scientific">Floridaenema aerugineum BLCC-F46</name>
    <dbReference type="NCBI Taxonomy" id="3153654"/>
    <lineage>
        <taxon>Bacteria</taxon>
        <taxon>Bacillati</taxon>
        <taxon>Cyanobacteriota</taxon>
        <taxon>Cyanophyceae</taxon>
        <taxon>Oscillatoriophycideae</taxon>
        <taxon>Aerosakkonematales</taxon>
        <taxon>Aerosakkonemataceae</taxon>
        <taxon>Floridanema</taxon>
        <taxon>Floridanema aerugineum</taxon>
    </lineage>
</organism>
<dbReference type="InterPro" id="IPR032047">
    <property type="entry name" value="ResT/TelK_cat"/>
</dbReference>
<evidence type="ECO:0000256" key="1">
    <source>
        <dbReference type="SAM" id="MobiDB-lite"/>
    </source>
</evidence>
<gene>
    <name evidence="3" type="ORF">ACE1CC_17000</name>
</gene>
<sequence length="523" mass="60412">MRRSPQSQLRDEQFFKPFLDEVGQLKSESAIEALCKEWLPKIQEYCTQLSKKVDDSGNKVLSVNTYNDKLSNFRNMILAWQKGISLTKDNSYKPEGKDKSKAYNGKIHYAWKYLKEGLEFYRERTEKTLQKSENRLQESEAITLEIVEQYIATATKLIASYDWREVVAGIIALTGRRFGEGMKTAKFEPTSLYKVRFTGQLKHGVEDYEMFSLIESHIVAKELDRLRNMPEIKALKAEDIEQITNDKNSTVNNCVKEHFGSFVPVLSDDKGTGNLSTRSLRYIYAAIAAYWFKPARKETLTFYKEQLGHISKTAAFSYVAYQVCDNEGLPFHSGVNIKMLETAPTTIEKKEIRYRMTEEQKQKLDQLQSEWGLETQAEVMEQVLKYVELGMRKAPVAEEKAPVAEEETPATKPTDNTQDIDLESVSLEDLNNKYKTHPGSAEERMRRAVQAIMDYNDYVATEQQQRWRVTTSILAQLSGSRSDRIKDFFNKHETWINDHNEKYNFSAYHNKGKGDITEVIKVK</sequence>
<evidence type="ECO:0000259" key="2">
    <source>
        <dbReference type="Pfam" id="PF16684"/>
    </source>
</evidence>
<dbReference type="Gene3D" id="1.10.443.30">
    <property type="entry name" value="Telomere resolvase"/>
    <property type="match status" value="1"/>
</dbReference>
<accession>A0ABV4X6Y3</accession>
<comment type="caution">
    <text evidence="3">The sequence shown here is derived from an EMBL/GenBank/DDBJ whole genome shotgun (WGS) entry which is preliminary data.</text>
</comment>
<feature type="region of interest" description="Disordered" evidence="1">
    <location>
        <begin position="397"/>
        <end position="418"/>
    </location>
</feature>
<name>A0ABV4X6Y3_9CYAN</name>
<evidence type="ECO:0000313" key="3">
    <source>
        <dbReference type="EMBL" id="MFB2878550.1"/>
    </source>
</evidence>
<proteinExistence type="predicted"/>
<reference evidence="3 4" key="1">
    <citation type="submission" date="2024-09" db="EMBL/GenBank/DDBJ databases">
        <title>Floridaenema gen nov. (Aerosakkonemataceae, Aerosakkonematales ord. nov., Cyanobacteria) from benthic tropical and subtropical fresh waters, with the description of four new species.</title>
        <authorList>
            <person name="Moretto J.A."/>
            <person name="Berthold D.E."/>
            <person name="Lefler F.W."/>
            <person name="Huang I.-S."/>
            <person name="Laughinghouse H. IV."/>
        </authorList>
    </citation>
    <scope>NUCLEOTIDE SEQUENCE [LARGE SCALE GENOMIC DNA]</scope>
    <source>
        <strain evidence="3 4">BLCC-F46</strain>
    </source>
</reference>
<dbReference type="Proteomes" id="UP001576774">
    <property type="component" value="Unassembled WGS sequence"/>
</dbReference>
<evidence type="ECO:0000313" key="4">
    <source>
        <dbReference type="Proteomes" id="UP001576774"/>
    </source>
</evidence>